<gene>
    <name evidence="1" type="ORF">TFUB20_00639</name>
</gene>
<organism evidence="1 2">
    <name type="scientific">Tannerella forsythia</name>
    <name type="common">Bacteroides forsythus</name>
    <dbReference type="NCBI Taxonomy" id="28112"/>
    <lineage>
        <taxon>Bacteria</taxon>
        <taxon>Pseudomonadati</taxon>
        <taxon>Bacteroidota</taxon>
        <taxon>Bacteroidia</taxon>
        <taxon>Bacteroidales</taxon>
        <taxon>Tannerellaceae</taxon>
        <taxon>Tannerella</taxon>
    </lineage>
</organism>
<evidence type="ECO:0000313" key="2">
    <source>
        <dbReference type="Proteomes" id="UP000182057"/>
    </source>
</evidence>
<dbReference type="RefSeq" id="WP_046824861.1">
    <property type="nucleotide sequence ID" value="NZ_CALHNL010000053.1"/>
</dbReference>
<reference evidence="1 2" key="1">
    <citation type="submission" date="2016-09" db="EMBL/GenBank/DDBJ databases">
        <authorList>
            <person name="Capua I."/>
            <person name="De Benedictis P."/>
            <person name="Joannis T."/>
            <person name="Lombin L.H."/>
            <person name="Cattoli G."/>
        </authorList>
    </citation>
    <scope>NUCLEOTIDE SEQUENCE [LARGE SCALE GENOMIC DNA]</scope>
    <source>
        <strain evidence="1 2">UB20</strain>
    </source>
</reference>
<evidence type="ECO:0008006" key="3">
    <source>
        <dbReference type="Google" id="ProtNLM"/>
    </source>
</evidence>
<sequence>MKTKIILWIGALLLLIGGAGCEKELSDTELMKQQIIGTWEWTVSYQPGILWEVKPIPGEKREITFIDDRVLATHNKEIIDNKPVITDNKKVILDGSYVLCKEKDKFYITITPKEGTEDLQYLVGKKEISLNEDGNTLIFSYYIGKGGFSTIYKKVN</sequence>
<name>A0A1D3UGU5_TANFO</name>
<dbReference type="EMBL" id="FMMM01000023">
    <property type="protein sequence ID" value="SCQ19248.1"/>
    <property type="molecule type" value="Genomic_DNA"/>
</dbReference>
<proteinExistence type="predicted"/>
<evidence type="ECO:0000313" key="1">
    <source>
        <dbReference type="EMBL" id="SCQ19248.1"/>
    </source>
</evidence>
<dbReference type="AlphaFoldDB" id="A0A1D3UGU5"/>
<protein>
    <recommendedName>
        <fullName evidence="3">Lipocalin-like domain-containing protein</fullName>
    </recommendedName>
</protein>
<dbReference type="PROSITE" id="PS51257">
    <property type="entry name" value="PROKAR_LIPOPROTEIN"/>
    <property type="match status" value="1"/>
</dbReference>
<accession>A0A1D3UGU5</accession>
<dbReference type="OrthoDB" id="1118927at2"/>
<dbReference type="Proteomes" id="UP000182057">
    <property type="component" value="Unassembled WGS sequence"/>
</dbReference>